<protein>
    <submittedName>
        <fullName evidence="1">Uncharacterized protein</fullName>
    </submittedName>
</protein>
<dbReference type="EMBL" id="JBBPBN010000590">
    <property type="protein sequence ID" value="KAK8484213.1"/>
    <property type="molecule type" value="Genomic_DNA"/>
</dbReference>
<accession>A0ABR1ZU11</accession>
<comment type="caution">
    <text evidence="1">The sequence shown here is derived from an EMBL/GenBank/DDBJ whole genome shotgun (WGS) entry which is preliminary data.</text>
</comment>
<evidence type="ECO:0000313" key="1">
    <source>
        <dbReference type="EMBL" id="KAK8484213.1"/>
    </source>
</evidence>
<evidence type="ECO:0000313" key="2">
    <source>
        <dbReference type="Proteomes" id="UP001396334"/>
    </source>
</evidence>
<sequence length="84" mass="9142">MSNHGTSSFDLPDEDFNVVIRNEESQGALDLSRYERVIPMENLAEISEVEGVGCSLVDVAKGGEALGDATWIKFNLVLETVQGK</sequence>
<gene>
    <name evidence="1" type="ORF">V6N11_029205</name>
</gene>
<name>A0ABR1ZU11_9ROSI</name>
<organism evidence="1 2">
    <name type="scientific">Hibiscus sabdariffa</name>
    <name type="common">roselle</name>
    <dbReference type="NCBI Taxonomy" id="183260"/>
    <lineage>
        <taxon>Eukaryota</taxon>
        <taxon>Viridiplantae</taxon>
        <taxon>Streptophyta</taxon>
        <taxon>Embryophyta</taxon>
        <taxon>Tracheophyta</taxon>
        <taxon>Spermatophyta</taxon>
        <taxon>Magnoliopsida</taxon>
        <taxon>eudicotyledons</taxon>
        <taxon>Gunneridae</taxon>
        <taxon>Pentapetalae</taxon>
        <taxon>rosids</taxon>
        <taxon>malvids</taxon>
        <taxon>Malvales</taxon>
        <taxon>Malvaceae</taxon>
        <taxon>Malvoideae</taxon>
        <taxon>Hibiscus</taxon>
    </lineage>
</organism>
<proteinExistence type="predicted"/>
<reference evidence="1 2" key="1">
    <citation type="journal article" date="2024" name="G3 (Bethesda)">
        <title>Genome assembly of Hibiscus sabdariffa L. provides insights into metabolisms of medicinal natural products.</title>
        <authorList>
            <person name="Kim T."/>
        </authorList>
    </citation>
    <scope>NUCLEOTIDE SEQUENCE [LARGE SCALE GENOMIC DNA]</scope>
    <source>
        <strain evidence="1">TK-2024</strain>
        <tissue evidence="1">Old leaves</tissue>
    </source>
</reference>
<dbReference type="Proteomes" id="UP001396334">
    <property type="component" value="Unassembled WGS sequence"/>
</dbReference>
<keyword evidence="2" id="KW-1185">Reference proteome</keyword>